<proteinExistence type="predicted"/>
<dbReference type="Proteomes" id="UP000289708">
    <property type="component" value="Unassembled WGS sequence"/>
</dbReference>
<gene>
    <name evidence="2" type="ORF">EK403_21360</name>
</gene>
<dbReference type="RefSeq" id="WP_128779481.1">
    <property type="nucleotide sequence ID" value="NZ_RYFI01000033.1"/>
</dbReference>
<organism evidence="2 3">
    <name type="scientific">Hansschlegelia zhihuaiae</name>
    <dbReference type="NCBI Taxonomy" id="405005"/>
    <lineage>
        <taxon>Bacteria</taxon>
        <taxon>Pseudomonadati</taxon>
        <taxon>Pseudomonadota</taxon>
        <taxon>Alphaproteobacteria</taxon>
        <taxon>Hyphomicrobiales</taxon>
        <taxon>Methylopilaceae</taxon>
        <taxon>Hansschlegelia</taxon>
    </lineage>
</organism>
<dbReference type="EMBL" id="RYFI01000033">
    <property type="protein sequence ID" value="RXF67425.1"/>
    <property type="molecule type" value="Genomic_DNA"/>
</dbReference>
<keyword evidence="3" id="KW-1185">Reference proteome</keyword>
<sequence>MTQSDAKRSLDRSASAGESEAEAARQVRFEPNHSAGPDGRRKPGDVDASKSRRNPEDDADGAESKSAPGAVAPKDVTTESDDGAG</sequence>
<feature type="compositionally biased region" description="Basic and acidic residues" evidence="1">
    <location>
        <begin position="38"/>
        <end position="56"/>
    </location>
</feature>
<comment type="caution">
    <text evidence="2">The sequence shown here is derived from an EMBL/GenBank/DDBJ whole genome shotgun (WGS) entry which is preliminary data.</text>
</comment>
<protein>
    <submittedName>
        <fullName evidence="2">Uncharacterized protein</fullName>
    </submittedName>
</protein>
<accession>A0A4Q0M3J9</accession>
<evidence type="ECO:0000313" key="3">
    <source>
        <dbReference type="Proteomes" id="UP000289708"/>
    </source>
</evidence>
<evidence type="ECO:0000313" key="2">
    <source>
        <dbReference type="EMBL" id="RXF67425.1"/>
    </source>
</evidence>
<dbReference type="AlphaFoldDB" id="A0A4Q0M3J9"/>
<feature type="region of interest" description="Disordered" evidence="1">
    <location>
        <begin position="1"/>
        <end position="85"/>
    </location>
</feature>
<evidence type="ECO:0000256" key="1">
    <source>
        <dbReference type="SAM" id="MobiDB-lite"/>
    </source>
</evidence>
<feature type="compositionally biased region" description="Basic and acidic residues" evidence="1">
    <location>
        <begin position="1"/>
        <end position="11"/>
    </location>
</feature>
<feature type="compositionally biased region" description="Basic and acidic residues" evidence="1">
    <location>
        <begin position="22"/>
        <end position="31"/>
    </location>
</feature>
<name>A0A4Q0M3J9_9HYPH</name>
<reference evidence="2 3" key="1">
    <citation type="submission" date="2018-12" db="EMBL/GenBank/DDBJ databases">
        <title>bacterium Hansschlegelia zhihuaiae S113.</title>
        <authorList>
            <person name="He J."/>
        </authorList>
    </citation>
    <scope>NUCLEOTIDE SEQUENCE [LARGE SCALE GENOMIC DNA]</scope>
    <source>
        <strain evidence="2 3">S 113</strain>
    </source>
</reference>